<reference evidence="1 2" key="1">
    <citation type="submission" date="2015-10" db="EMBL/GenBank/DDBJ databases">
        <title>Genome analyses suggest a sexual origin of heterokaryosis in a supposedly ancient asexual fungus.</title>
        <authorList>
            <person name="Ropars J."/>
            <person name="Sedzielewska K."/>
            <person name="Noel J."/>
            <person name="Charron P."/>
            <person name="Farinelli L."/>
            <person name="Marton T."/>
            <person name="Kruger M."/>
            <person name="Pelin A."/>
            <person name="Brachmann A."/>
            <person name="Corradi N."/>
        </authorList>
    </citation>
    <scope>NUCLEOTIDE SEQUENCE [LARGE SCALE GENOMIC DNA]</scope>
    <source>
        <strain evidence="1 2">A4</strain>
    </source>
</reference>
<feature type="non-terminal residue" evidence="1">
    <location>
        <position position="87"/>
    </location>
</feature>
<sequence length="87" mass="9758">MNIHVKTIQEGDALATLVKSQNKLKHLKITSQSDCYIPVLQAIEYQKSSILCLRLKDLNFQNITKRALEGLISCNLLRSLSLLNCTG</sequence>
<dbReference type="VEuPathDB" id="FungiDB:RhiirA1_415291"/>
<proteinExistence type="predicted"/>
<keyword evidence="2" id="KW-1185">Reference proteome</keyword>
<dbReference type="Proteomes" id="UP000234323">
    <property type="component" value="Unassembled WGS sequence"/>
</dbReference>
<gene>
    <name evidence="1" type="ORF">RhiirA4_400118</name>
</gene>
<accession>A0A2I1GDC3</accession>
<evidence type="ECO:0000313" key="2">
    <source>
        <dbReference type="Proteomes" id="UP000234323"/>
    </source>
</evidence>
<dbReference type="EMBL" id="LLXI01000334">
    <property type="protein sequence ID" value="PKY44614.1"/>
    <property type="molecule type" value="Genomic_DNA"/>
</dbReference>
<dbReference type="VEuPathDB" id="FungiDB:FUN_019042"/>
<dbReference type="AlphaFoldDB" id="A0A2I1GDC3"/>
<evidence type="ECO:0000313" key="1">
    <source>
        <dbReference type="EMBL" id="PKY44614.1"/>
    </source>
</evidence>
<name>A0A2I1GDC3_9GLOM</name>
<comment type="caution">
    <text evidence="1">The sequence shown here is derived from an EMBL/GenBank/DDBJ whole genome shotgun (WGS) entry which is preliminary data.</text>
</comment>
<organism evidence="1 2">
    <name type="scientific">Rhizophagus irregularis</name>
    <dbReference type="NCBI Taxonomy" id="588596"/>
    <lineage>
        <taxon>Eukaryota</taxon>
        <taxon>Fungi</taxon>
        <taxon>Fungi incertae sedis</taxon>
        <taxon>Mucoromycota</taxon>
        <taxon>Glomeromycotina</taxon>
        <taxon>Glomeromycetes</taxon>
        <taxon>Glomerales</taxon>
        <taxon>Glomeraceae</taxon>
        <taxon>Rhizophagus</taxon>
    </lineage>
</organism>
<protein>
    <submittedName>
        <fullName evidence="1">Uncharacterized protein</fullName>
    </submittedName>
</protein>